<evidence type="ECO:0000313" key="5">
    <source>
        <dbReference type="Proteomes" id="UP000248795"/>
    </source>
</evidence>
<comment type="caution">
    <text evidence="4">The sequence shown here is derived from an EMBL/GenBank/DDBJ whole genome shotgun (WGS) entry which is preliminary data.</text>
</comment>
<evidence type="ECO:0000256" key="1">
    <source>
        <dbReference type="SAM" id="MobiDB-lite"/>
    </source>
</evidence>
<evidence type="ECO:0000313" key="4">
    <source>
        <dbReference type="EMBL" id="PZF75288.1"/>
    </source>
</evidence>
<keyword evidence="5" id="KW-1185">Reference proteome</keyword>
<keyword evidence="2" id="KW-1133">Transmembrane helix</keyword>
<feature type="transmembrane region" description="Helical" evidence="2">
    <location>
        <begin position="28"/>
        <end position="48"/>
    </location>
</feature>
<gene>
    <name evidence="4" type="ORF">DK847_18930</name>
</gene>
<accession>A0A2W2B5A6</accession>
<feature type="compositionally biased region" description="Basic residues" evidence="1">
    <location>
        <begin position="52"/>
        <end position="68"/>
    </location>
</feature>
<name>A0A2W2B5A6_9HYPH</name>
<sequence>MRKKSLMIAISLMSLVSADQAMAGNAGAAFVGGLVGGAIGAAMSNRSYSAPRARRSKPATSPTRKKQAPRAAAVAAVPWMAMPTPSGGMSVSNGEGVTFTYGEKGEPVLIVRPSTFVPPAALNSVVPLSVVVDGHAFAVLQADVRENGLLVDDVQVIALEQQLKPAHKASFASAFATMDITLSGFTKSIEQLEMMRQQMIILAATNPEKAKLVAQGNLSQSTTVVQVQVNGAQASGQPQPAADEASAAAPQATQVAANGTTVSIDVGDADAVNRQIGELSAEIAILTKVLTEQKDELTRATDADDKLTLDETIAAIASHIDELEQKYDAENARFEVYLTSVKPNDKDLYMTARKASQVFPKVPYYIPGTREQGVFWLEPKVTNVGELMFNFRLVDPAAENETTRDLIEVNLDQLENIRNALVKLRKNSTVAHENKIRKIYAKRVICFPVEQCPAEHQNGEKGKSSTEVVFLIYEDGATAGRLQLNKGAFQDGVNFSVDSALLLQAYLAHVIKEAKLEFKSGTQTTKDLDQLFQ</sequence>
<feature type="signal peptide" evidence="3">
    <location>
        <begin position="1"/>
        <end position="23"/>
    </location>
</feature>
<dbReference type="EMBL" id="QKVK01000012">
    <property type="protein sequence ID" value="PZF75288.1"/>
    <property type="molecule type" value="Genomic_DNA"/>
</dbReference>
<feature type="region of interest" description="Disordered" evidence="1">
    <location>
        <begin position="47"/>
        <end position="69"/>
    </location>
</feature>
<dbReference type="Proteomes" id="UP000248795">
    <property type="component" value="Unassembled WGS sequence"/>
</dbReference>
<evidence type="ECO:0000256" key="2">
    <source>
        <dbReference type="SAM" id="Phobius"/>
    </source>
</evidence>
<evidence type="ECO:0000256" key="3">
    <source>
        <dbReference type="SAM" id="SignalP"/>
    </source>
</evidence>
<keyword evidence="2" id="KW-0812">Transmembrane</keyword>
<organism evidence="4 5">
    <name type="scientific">Aestuariivirga litoralis</name>
    <dbReference type="NCBI Taxonomy" id="2650924"/>
    <lineage>
        <taxon>Bacteria</taxon>
        <taxon>Pseudomonadati</taxon>
        <taxon>Pseudomonadota</taxon>
        <taxon>Alphaproteobacteria</taxon>
        <taxon>Hyphomicrobiales</taxon>
        <taxon>Aestuariivirgaceae</taxon>
        <taxon>Aestuariivirga</taxon>
    </lineage>
</organism>
<keyword evidence="2" id="KW-0472">Membrane</keyword>
<feature type="chain" id="PRO_5016067998" evidence="3">
    <location>
        <begin position="24"/>
        <end position="533"/>
    </location>
</feature>
<dbReference type="AlphaFoldDB" id="A0A2W2B5A6"/>
<reference evidence="5" key="1">
    <citation type="submission" date="2018-06" db="EMBL/GenBank/DDBJ databases">
        <title>Aestuariibacter litoralis strain KCTC 52945T.</title>
        <authorList>
            <person name="Li X."/>
            <person name="Salam N."/>
            <person name="Li J.-L."/>
            <person name="Chen Y.-M."/>
            <person name="Yang Z.-W."/>
            <person name="Zhang L.-Y."/>
            <person name="Han M.-X."/>
            <person name="Xiao M."/>
            <person name="Li W.-J."/>
        </authorList>
    </citation>
    <scope>NUCLEOTIDE SEQUENCE [LARGE SCALE GENOMIC DNA]</scope>
    <source>
        <strain evidence="5">KCTC 52945</strain>
    </source>
</reference>
<keyword evidence="3" id="KW-0732">Signal</keyword>
<protein>
    <submittedName>
        <fullName evidence="4">Uncharacterized protein</fullName>
    </submittedName>
</protein>
<proteinExistence type="predicted"/>